<accession>A0A1R4HBH2</accession>
<dbReference type="AlphaFoldDB" id="A0A1R4HBH2"/>
<protein>
    <submittedName>
        <fullName evidence="1">Uncharacterized protein</fullName>
    </submittedName>
</protein>
<keyword evidence="2" id="KW-1185">Reference proteome</keyword>
<evidence type="ECO:0000313" key="2">
    <source>
        <dbReference type="Proteomes" id="UP000195667"/>
    </source>
</evidence>
<dbReference type="RefSeq" id="WP_087143903.1">
    <property type="nucleotide sequence ID" value="NZ_FUKI01000120.1"/>
</dbReference>
<gene>
    <name evidence="1" type="ORF">CRENPOLYSF1_440034</name>
</gene>
<dbReference type="OrthoDB" id="5567255at2"/>
<proteinExistence type="predicted"/>
<reference evidence="2" key="1">
    <citation type="submission" date="2017-02" db="EMBL/GenBank/DDBJ databases">
        <authorList>
            <person name="Daims H."/>
        </authorList>
    </citation>
    <scope>NUCLEOTIDE SEQUENCE [LARGE SCALE GENOMIC DNA]</scope>
</reference>
<dbReference type="EMBL" id="FUKI01000120">
    <property type="protein sequence ID" value="SJM93573.1"/>
    <property type="molecule type" value="Genomic_DNA"/>
</dbReference>
<dbReference type="Proteomes" id="UP000195667">
    <property type="component" value="Unassembled WGS sequence"/>
</dbReference>
<organism evidence="1 2">
    <name type="scientific">Crenothrix polyspora</name>
    <dbReference type="NCBI Taxonomy" id="360316"/>
    <lineage>
        <taxon>Bacteria</taxon>
        <taxon>Pseudomonadati</taxon>
        <taxon>Pseudomonadota</taxon>
        <taxon>Gammaproteobacteria</taxon>
        <taxon>Methylococcales</taxon>
        <taxon>Crenotrichaceae</taxon>
        <taxon>Crenothrix</taxon>
    </lineage>
</organism>
<name>A0A1R4HBH2_9GAMM</name>
<sequence>MNTHHTTHTLSQFSRNNINRETAIYEAAHATAIYLGNKKRQLPPIFFQISITHDMNKINQAWVAKIDGGRLIHTLPSSIAEATRDFTDTQKQAYQLAFEADIVNLLVGPLAEAKYISLRDHTPIKPTLTSLHPLQDGDETADLQTVREYLECFFTEKTEQLSKIAELFLIALNFINNPSHWLAIVALADYIIKVGKDCIDCEEAGGVIAQQVY</sequence>
<evidence type="ECO:0000313" key="1">
    <source>
        <dbReference type="EMBL" id="SJM93573.1"/>
    </source>
</evidence>